<dbReference type="Gene3D" id="2.160.10.10">
    <property type="entry name" value="Hexapeptide repeat proteins"/>
    <property type="match status" value="1"/>
</dbReference>
<reference evidence="1 2" key="1">
    <citation type="journal article" date="2019" name="Int. J. Syst. Evol. Microbiol.">
        <title>The Global Catalogue of Microorganisms (GCM) 10K type strain sequencing project: providing services to taxonomists for standard genome sequencing and annotation.</title>
        <authorList>
            <consortium name="The Broad Institute Genomics Platform"/>
            <consortium name="The Broad Institute Genome Sequencing Center for Infectious Disease"/>
            <person name="Wu L."/>
            <person name="Ma J."/>
        </authorList>
    </citation>
    <scope>NUCLEOTIDE SEQUENCE [LARGE SCALE GENOMIC DNA]</scope>
    <source>
        <strain evidence="1 2">JCM 13004</strain>
    </source>
</reference>
<name>A0ABN1WFT1_9ACTN</name>
<dbReference type="InterPro" id="IPR001451">
    <property type="entry name" value="Hexapep"/>
</dbReference>
<proteinExistence type="predicted"/>
<dbReference type="InterPro" id="IPR011004">
    <property type="entry name" value="Trimer_LpxA-like_sf"/>
</dbReference>
<gene>
    <name evidence="1" type="ORF">GCM10009665_44170</name>
</gene>
<organism evidence="1 2">
    <name type="scientific">Kitasatospora nipponensis</name>
    <dbReference type="NCBI Taxonomy" id="258049"/>
    <lineage>
        <taxon>Bacteria</taxon>
        <taxon>Bacillati</taxon>
        <taxon>Actinomycetota</taxon>
        <taxon>Actinomycetes</taxon>
        <taxon>Kitasatosporales</taxon>
        <taxon>Streptomycetaceae</taxon>
        <taxon>Kitasatospora</taxon>
    </lineage>
</organism>
<comment type="caution">
    <text evidence="1">The sequence shown here is derived from an EMBL/GenBank/DDBJ whole genome shotgun (WGS) entry which is preliminary data.</text>
</comment>
<dbReference type="PANTHER" id="PTHR13061:SF29">
    <property type="entry name" value="GAMMA CARBONIC ANHYDRASE-LIKE 1, MITOCHONDRIAL-RELATED"/>
    <property type="match status" value="1"/>
</dbReference>
<evidence type="ECO:0000313" key="2">
    <source>
        <dbReference type="Proteomes" id="UP001500037"/>
    </source>
</evidence>
<keyword evidence="2" id="KW-1185">Reference proteome</keyword>
<dbReference type="EMBL" id="BAAALF010000083">
    <property type="protein sequence ID" value="GAA1248452.1"/>
    <property type="molecule type" value="Genomic_DNA"/>
</dbReference>
<dbReference type="InterPro" id="IPR047324">
    <property type="entry name" value="LbH_gamma_CA-like"/>
</dbReference>
<evidence type="ECO:0000313" key="1">
    <source>
        <dbReference type="EMBL" id="GAA1248452.1"/>
    </source>
</evidence>
<dbReference type="Proteomes" id="UP001500037">
    <property type="component" value="Unassembled WGS sequence"/>
</dbReference>
<sequence length="179" mass="18125">MAEALIAGVGGLEPEVDPSAFVAPTAVVVGAVRLGPRANVWYQAVLRADAETIAVGADSNIQDNCTLHADPGFPLVVGERVTVGHNAVLHGCVVEDDTLVGMGARVLNGARIGRGSLVAAGAVVTQGTEVPPGSLVAGVPARVRRPLTEEEATGIKANAQGYLLLAEAHAAVADGRQGR</sequence>
<dbReference type="PANTHER" id="PTHR13061">
    <property type="entry name" value="DYNACTIN SUBUNIT P25"/>
    <property type="match status" value="1"/>
</dbReference>
<dbReference type="RefSeq" id="WP_344443623.1">
    <property type="nucleotide sequence ID" value="NZ_BAAALF010000083.1"/>
</dbReference>
<protein>
    <submittedName>
        <fullName evidence="1">Gamma carbonic anhydrase family protein</fullName>
    </submittedName>
</protein>
<dbReference type="CDD" id="cd04645">
    <property type="entry name" value="LbH_gamma_CA_like"/>
    <property type="match status" value="1"/>
</dbReference>
<dbReference type="InterPro" id="IPR050484">
    <property type="entry name" value="Transf_Hexapept/Carb_Anhydrase"/>
</dbReference>
<accession>A0ABN1WFT1</accession>
<dbReference type="Pfam" id="PF00132">
    <property type="entry name" value="Hexapep"/>
    <property type="match status" value="1"/>
</dbReference>
<dbReference type="SUPFAM" id="SSF51161">
    <property type="entry name" value="Trimeric LpxA-like enzymes"/>
    <property type="match status" value="1"/>
</dbReference>